<name>A0A8S1B064_ARCPL</name>
<comment type="caution">
    <text evidence="2">The sequence shown here is derived from an EMBL/GenBank/DDBJ whole genome shotgun (WGS) entry which is preliminary data.</text>
</comment>
<evidence type="ECO:0000313" key="2">
    <source>
        <dbReference type="EMBL" id="CAB3252473.1"/>
    </source>
</evidence>
<sequence length="148" mass="15561">MPERNRSEPRLRGAPGGVAPTSTKEPEEPTHDALPTLDNYLAQSKGRATVSAAVPNLFVLPEQRKLQLKCGTPLDSPMVAHQPGAGDVSSGLGCFRGGEVRGLRGAGAGLPACKRAKYLYSALSLPSCRSITTTSSTTPDKTIVTYLL</sequence>
<evidence type="ECO:0000313" key="3">
    <source>
        <dbReference type="Proteomes" id="UP000494256"/>
    </source>
</evidence>
<dbReference type="AlphaFoldDB" id="A0A8S1B064"/>
<protein>
    <submittedName>
        <fullName evidence="2">Uncharacterized protein</fullName>
    </submittedName>
</protein>
<evidence type="ECO:0000256" key="1">
    <source>
        <dbReference type="SAM" id="MobiDB-lite"/>
    </source>
</evidence>
<reference evidence="2 3" key="1">
    <citation type="submission" date="2020-04" db="EMBL/GenBank/DDBJ databases">
        <authorList>
            <person name="Wallbank WR R."/>
            <person name="Pardo Diaz C."/>
            <person name="Kozak K."/>
            <person name="Martin S."/>
            <person name="Jiggins C."/>
            <person name="Moest M."/>
            <person name="Warren A I."/>
            <person name="Byers J.R.P. K."/>
            <person name="Montejo-Kovacevich G."/>
            <person name="Yen C E."/>
        </authorList>
    </citation>
    <scope>NUCLEOTIDE SEQUENCE [LARGE SCALE GENOMIC DNA]</scope>
</reference>
<accession>A0A8S1B064</accession>
<gene>
    <name evidence="2" type="ORF">APLA_LOCUS14011</name>
</gene>
<dbReference type="Proteomes" id="UP000494256">
    <property type="component" value="Unassembled WGS sequence"/>
</dbReference>
<organism evidence="2 3">
    <name type="scientific">Arctia plantaginis</name>
    <name type="common">Wood tiger moth</name>
    <name type="synonym">Phalaena plantaginis</name>
    <dbReference type="NCBI Taxonomy" id="874455"/>
    <lineage>
        <taxon>Eukaryota</taxon>
        <taxon>Metazoa</taxon>
        <taxon>Ecdysozoa</taxon>
        <taxon>Arthropoda</taxon>
        <taxon>Hexapoda</taxon>
        <taxon>Insecta</taxon>
        <taxon>Pterygota</taxon>
        <taxon>Neoptera</taxon>
        <taxon>Endopterygota</taxon>
        <taxon>Lepidoptera</taxon>
        <taxon>Glossata</taxon>
        <taxon>Ditrysia</taxon>
        <taxon>Noctuoidea</taxon>
        <taxon>Erebidae</taxon>
        <taxon>Arctiinae</taxon>
        <taxon>Arctia</taxon>
    </lineage>
</organism>
<feature type="region of interest" description="Disordered" evidence="1">
    <location>
        <begin position="1"/>
        <end position="34"/>
    </location>
</feature>
<proteinExistence type="predicted"/>
<dbReference type="EMBL" id="CADEBD010000367">
    <property type="protein sequence ID" value="CAB3252473.1"/>
    <property type="molecule type" value="Genomic_DNA"/>
</dbReference>
<feature type="compositionally biased region" description="Basic and acidic residues" evidence="1">
    <location>
        <begin position="1"/>
        <end position="11"/>
    </location>
</feature>